<comment type="subcellular location">
    <subcellularLocation>
        <location evidence="1">Membrane</location>
        <topology evidence="1">Multi-pass membrane protein</topology>
    </subcellularLocation>
</comment>
<dbReference type="PANTHER" id="PTHR11785">
    <property type="entry name" value="AMINO ACID TRANSPORTER"/>
    <property type="match status" value="1"/>
</dbReference>
<dbReference type="Proteomes" id="UP000706039">
    <property type="component" value="Unassembled WGS sequence"/>
</dbReference>
<evidence type="ECO:0000256" key="2">
    <source>
        <dbReference type="ARBA" id="ARBA00022692"/>
    </source>
</evidence>
<keyword evidence="2 5" id="KW-0812">Transmembrane</keyword>
<keyword evidence="3 5" id="KW-1133">Transmembrane helix</keyword>
<name>A0ABS7PR08_9SPHN</name>
<evidence type="ECO:0000256" key="1">
    <source>
        <dbReference type="ARBA" id="ARBA00004141"/>
    </source>
</evidence>
<feature type="transmembrane region" description="Helical" evidence="5">
    <location>
        <begin position="413"/>
        <end position="431"/>
    </location>
</feature>
<dbReference type="Gene3D" id="1.20.1740.10">
    <property type="entry name" value="Amino acid/polyamine transporter I"/>
    <property type="match status" value="1"/>
</dbReference>
<feature type="transmembrane region" description="Helical" evidence="5">
    <location>
        <begin position="230"/>
        <end position="255"/>
    </location>
</feature>
<feature type="transmembrane region" description="Helical" evidence="5">
    <location>
        <begin position="190"/>
        <end position="209"/>
    </location>
</feature>
<dbReference type="InterPro" id="IPR002293">
    <property type="entry name" value="AA/rel_permease1"/>
</dbReference>
<sequence length="440" mass="45402">MTDITEDATLRRTLGRRDIAMLTVGNVIGSGIFLVPGTVVTASGMSVGLAIGIWAIGAALALCGALTYARLAESRPEAGGVYVYIRDAFGRTAGFLFGWMMLFVGISGAIATLASAFGSIVSRLFALPVGPTTIGLIVVLGIGIANCASIRRSGDVQNWTALFKLLPLVAIAILLLVLPAPTHADAGSVLQAPATVNISVALIAVLWAFEGWQYVTYNSGEAADPARTIRFGLIAGVVILGVTYMLVTLAVSLWLPPAELASAPNVIEAALRAADLNLIANTVSVIILVAILSAAHATLLSGSRLVYAMAVDGLLPHALAGLSARTRVPLPAVLLCTIVAAILTALGSFDTLLGYVVVTSWLFYGLAGLAVFRLAPAGGGRSFSIGVKLAAALFAAGALLVMISSLISGPPSARYGLIIVAVGWVVARGWFHWRDRSSAS</sequence>
<keyword evidence="7" id="KW-1185">Reference proteome</keyword>
<evidence type="ECO:0000313" key="6">
    <source>
        <dbReference type="EMBL" id="MBY8822449.1"/>
    </source>
</evidence>
<feature type="transmembrane region" description="Helical" evidence="5">
    <location>
        <begin position="328"/>
        <end position="346"/>
    </location>
</feature>
<feature type="transmembrane region" description="Helical" evidence="5">
    <location>
        <begin position="387"/>
        <end position="407"/>
    </location>
</feature>
<comment type="caution">
    <text evidence="6">The sequence shown here is derived from an EMBL/GenBank/DDBJ whole genome shotgun (WGS) entry which is preliminary data.</text>
</comment>
<dbReference type="Pfam" id="PF13520">
    <property type="entry name" value="AA_permease_2"/>
    <property type="match status" value="1"/>
</dbReference>
<feature type="transmembrane region" description="Helical" evidence="5">
    <location>
        <begin position="352"/>
        <end position="375"/>
    </location>
</feature>
<reference evidence="6 7" key="1">
    <citation type="submission" date="2021-08" db="EMBL/GenBank/DDBJ databases">
        <authorList>
            <person name="Tuo L."/>
        </authorList>
    </citation>
    <scope>NUCLEOTIDE SEQUENCE [LARGE SCALE GENOMIC DNA]</scope>
    <source>
        <strain evidence="6 7">JCM 31229</strain>
    </source>
</reference>
<feature type="transmembrane region" description="Helical" evidence="5">
    <location>
        <begin position="159"/>
        <end position="178"/>
    </location>
</feature>
<organism evidence="6 7">
    <name type="scientific">Sphingomonas colocasiae</name>
    <dbReference type="NCBI Taxonomy" id="1848973"/>
    <lineage>
        <taxon>Bacteria</taxon>
        <taxon>Pseudomonadati</taxon>
        <taxon>Pseudomonadota</taxon>
        <taxon>Alphaproteobacteria</taxon>
        <taxon>Sphingomonadales</taxon>
        <taxon>Sphingomonadaceae</taxon>
        <taxon>Sphingomonas</taxon>
    </lineage>
</organism>
<dbReference type="PANTHER" id="PTHR11785:SF512">
    <property type="entry name" value="SOBREMESA, ISOFORM B"/>
    <property type="match status" value="1"/>
</dbReference>
<feature type="transmembrane region" description="Helical" evidence="5">
    <location>
        <begin position="285"/>
        <end position="307"/>
    </location>
</feature>
<proteinExistence type="predicted"/>
<keyword evidence="4 5" id="KW-0472">Membrane</keyword>
<evidence type="ECO:0000256" key="5">
    <source>
        <dbReference type="SAM" id="Phobius"/>
    </source>
</evidence>
<feature type="transmembrane region" description="Helical" evidence="5">
    <location>
        <begin position="93"/>
        <end position="118"/>
    </location>
</feature>
<feature type="transmembrane region" description="Helical" evidence="5">
    <location>
        <begin position="19"/>
        <end position="39"/>
    </location>
</feature>
<evidence type="ECO:0000256" key="3">
    <source>
        <dbReference type="ARBA" id="ARBA00022989"/>
    </source>
</evidence>
<dbReference type="EMBL" id="JAINVV010000004">
    <property type="protein sequence ID" value="MBY8822449.1"/>
    <property type="molecule type" value="Genomic_DNA"/>
</dbReference>
<evidence type="ECO:0000313" key="7">
    <source>
        <dbReference type="Proteomes" id="UP000706039"/>
    </source>
</evidence>
<feature type="transmembrane region" description="Helical" evidence="5">
    <location>
        <begin position="124"/>
        <end position="147"/>
    </location>
</feature>
<evidence type="ECO:0000256" key="4">
    <source>
        <dbReference type="ARBA" id="ARBA00023136"/>
    </source>
</evidence>
<feature type="transmembrane region" description="Helical" evidence="5">
    <location>
        <begin position="51"/>
        <end position="72"/>
    </location>
</feature>
<accession>A0ABS7PR08</accession>
<dbReference type="InterPro" id="IPR050598">
    <property type="entry name" value="AminoAcid_Transporter"/>
</dbReference>
<protein>
    <submittedName>
        <fullName evidence="6">Amino acid permease</fullName>
    </submittedName>
</protein>
<dbReference type="RefSeq" id="WP_222989528.1">
    <property type="nucleotide sequence ID" value="NZ_JAINVV010000004.1"/>
</dbReference>
<dbReference type="PIRSF" id="PIRSF006060">
    <property type="entry name" value="AA_transporter"/>
    <property type="match status" value="1"/>
</dbReference>
<gene>
    <name evidence="6" type="ORF">K7G82_09110</name>
</gene>